<dbReference type="Gene3D" id="1.10.3720.10">
    <property type="entry name" value="MetI-like"/>
    <property type="match status" value="1"/>
</dbReference>
<evidence type="ECO:0000313" key="10">
    <source>
        <dbReference type="Proteomes" id="UP000295281"/>
    </source>
</evidence>
<dbReference type="OrthoDB" id="6637947at2"/>
<dbReference type="GO" id="GO:0005886">
    <property type="term" value="C:plasma membrane"/>
    <property type="evidence" value="ECO:0007669"/>
    <property type="project" value="UniProtKB-SubCell"/>
</dbReference>
<dbReference type="RefSeq" id="WP_133743412.1">
    <property type="nucleotide sequence ID" value="NZ_SNYN01000029.1"/>
</dbReference>
<keyword evidence="4 7" id="KW-0812">Transmembrane</keyword>
<keyword evidence="2 7" id="KW-0813">Transport</keyword>
<evidence type="ECO:0000256" key="2">
    <source>
        <dbReference type="ARBA" id="ARBA00022448"/>
    </source>
</evidence>
<evidence type="ECO:0000256" key="1">
    <source>
        <dbReference type="ARBA" id="ARBA00004651"/>
    </source>
</evidence>
<feature type="transmembrane region" description="Helical" evidence="7">
    <location>
        <begin position="169"/>
        <end position="188"/>
    </location>
</feature>
<dbReference type="PANTHER" id="PTHR43386:SF1">
    <property type="entry name" value="D,D-DIPEPTIDE TRANSPORT SYSTEM PERMEASE PROTEIN DDPC-RELATED"/>
    <property type="match status" value="1"/>
</dbReference>
<evidence type="ECO:0000256" key="7">
    <source>
        <dbReference type="RuleBase" id="RU363032"/>
    </source>
</evidence>
<dbReference type="Pfam" id="PF12911">
    <property type="entry name" value="OppC_N"/>
    <property type="match status" value="1"/>
</dbReference>
<sequence length="341" mass="36833">MTAPLDATESAQHAEPEAITQGVRDIASRSLTQIAWQRLRRDKVALGGGVVVVLLILVAIFAPLLTHWFGYPPNEFHQDLINPSTQGVLGDDPNDPFSTDKMGGISWEHLLGLEPVNGRDLFSRIVYGAQISLLIAFLSTILCVIIGTVLGITAGYFGGVVDTVISRTMDIFLAFPLLLFAIALAGVIPDGAFGLTDNGLRVSVLIFIIGFFSWPYIGRIVRGQTLTLKEREFVEAARSLGAGTGHILFREILPNLVAPILVYATLLIPTNILFEAALSFLGVGINPPTPTWGGMLSNSLDYYTQAPHFVIIPGLAIFVTVLAFNLFGDGLRDAFDPRSSD</sequence>
<comment type="similarity">
    <text evidence="7">Belongs to the binding-protein-dependent transport system permease family.</text>
</comment>
<keyword evidence="10" id="KW-1185">Reference proteome</keyword>
<comment type="caution">
    <text evidence="9">The sequence shown here is derived from an EMBL/GenBank/DDBJ whole genome shotgun (WGS) entry which is preliminary data.</text>
</comment>
<feature type="transmembrane region" description="Helical" evidence="7">
    <location>
        <begin position="200"/>
        <end position="221"/>
    </location>
</feature>
<dbReference type="GO" id="GO:0055085">
    <property type="term" value="P:transmembrane transport"/>
    <property type="evidence" value="ECO:0007669"/>
    <property type="project" value="InterPro"/>
</dbReference>
<protein>
    <submittedName>
        <fullName evidence="9">Peptide/nickel transport system permease protein</fullName>
    </submittedName>
</protein>
<feature type="transmembrane region" description="Helical" evidence="7">
    <location>
        <begin position="260"/>
        <end position="285"/>
    </location>
</feature>
<dbReference type="SUPFAM" id="SSF161098">
    <property type="entry name" value="MetI-like"/>
    <property type="match status" value="1"/>
</dbReference>
<feature type="transmembrane region" description="Helical" evidence="7">
    <location>
        <begin position="44"/>
        <end position="65"/>
    </location>
</feature>
<comment type="subcellular location">
    <subcellularLocation>
        <location evidence="1 7">Cell membrane</location>
        <topology evidence="1 7">Multi-pass membrane protein</topology>
    </subcellularLocation>
</comment>
<feature type="transmembrane region" description="Helical" evidence="7">
    <location>
        <begin position="305"/>
        <end position="328"/>
    </location>
</feature>
<reference evidence="9 10" key="1">
    <citation type="submission" date="2019-03" db="EMBL/GenBank/DDBJ databases">
        <title>Genomic Encyclopedia of Type Strains, Phase IV (KMG-IV): sequencing the most valuable type-strain genomes for metagenomic binning, comparative biology and taxonomic classification.</title>
        <authorList>
            <person name="Goeker M."/>
        </authorList>
    </citation>
    <scope>NUCLEOTIDE SEQUENCE [LARGE SCALE GENOMIC DNA]</scope>
    <source>
        <strain evidence="9 10">DSM 46770</strain>
    </source>
</reference>
<dbReference type="PANTHER" id="PTHR43386">
    <property type="entry name" value="OLIGOPEPTIDE TRANSPORT SYSTEM PERMEASE PROTEIN APPC"/>
    <property type="match status" value="1"/>
</dbReference>
<dbReference type="InterPro" id="IPR000515">
    <property type="entry name" value="MetI-like"/>
</dbReference>
<evidence type="ECO:0000256" key="5">
    <source>
        <dbReference type="ARBA" id="ARBA00022989"/>
    </source>
</evidence>
<dbReference type="InterPro" id="IPR035906">
    <property type="entry name" value="MetI-like_sf"/>
</dbReference>
<dbReference type="PROSITE" id="PS50928">
    <property type="entry name" value="ABC_TM1"/>
    <property type="match status" value="1"/>
</dbReference>
<name>A0A4R6UI86_9ACTN</name>
<dbReference type="Pfam" id="PF00528">
    <property type="entry name" value="BPD_transp_1"/>
    <property type="match status" value="1"/>
</dbReference>
<accession>A0A4R6UI86</accession>
<keyword evidence="6 7" id="KW-0472">Membrane</keyword>
<evidence type="ECO:0000256" key="6">
    <source>
        <dbReference type="ARBA" id="ARBA00023136"/>
    </source>
</evidence>
<evidence type="ECO:0000256" key="4">
    <source>
        <dbReference type="ARBA" id="ARBA00022692"/>
    </source>
</evidence>
<dbReference type="CDD" id="cd06261">
    <property type="entry name" value="TM_PBP2"/>
    <property type="match status" value="1"/>
</dbReference>
<gene>
    <name evidence="9" type="ORF">EV190_12949</name>
</gene>
<dbReference type="EMBL" id="SNYN01000029">
    <property type="protein sequence ID" value="TDQ45766.1"/>
    <property type="molecule type" value="Genomic_DNA"/>
</dbReference>
<dbReference type="AlphaFoldDB" id="A0A4R6UI86"/>
<feature type="domain" description="ABC transmembrane type-1" evidence="8">
    <location>
        <begin position="129"/>
        <end position="328"/>
    </location>
</feature>
<evidence type="ECO:0000313" key="9">
    <source>
        <dbReference type="EMBL" id="TDQ45766.1"/>
    </source>
</evidence>
<feature type="transmembrane region" description="Helical" evidence="7">
    <location>
        <begin position="131"/>
        <end position="157"/>
    </location>
</feature>
<organism evidence="9 10">
    <name type="scientific">Actinorugispora endophytica</name>
    <dbReference type="NCBI Taxonomy" id="1605990"/>
    <lineage>
        <taxon>Bacteria</taxon>
        <taxon>Bacillati</taxon>
        <taxon>Actinomycetota</taxon>
        <taxon>Actinomycetes</taxon>
        <taxon>Streptosporangiales</taxon>
        <taxon>Nocardiopsidaceae</taxon>
        <taxon>Actinorugispora</taxon>
    </lineage>
</organism>
<dbReference type="InterPro" id="IPR025966">
    <property type="entry name" value="OppC_N"/>
</dbReference>
<evidence type="ECO:0000256" key="3">
    <source>
        <dbReference type="ARBA" id="ARBA00022475"/>
    </source>
</evidence>
<proteinExistence type="inferred from homology"/>
<dbReference type="InterPro" id="IPR050366">
    <property type="entry name" value="BP-dependent_transpt_permease"/>
</dbReference>
<keyword evidence="3" id="KW-1003">Cell membrane</keyword>
<dbReference type="Proteomes" id="UP000295281">
    <property type="component" value="Unassembled WGS sequence"/>
</dbReference>
<keyword evidence="5 7" id="KW-1133">Transmembrane helix</keyword>
<evidence type="ECO:0000259" key="8">
    <source>
        <dbReference type="PROSITE" id="PS50928"/>
    </source>
</evidence>